<sequence length="689" mass="78964">MLATKLPLFFSILATATLAKTVKVVKNDIIDVEPLPPTSGLYYQPINRMQFVEDVWHFIIEVDHGIIFEELQSLYTETNQLVVELKKQETLTNCSNFKIINVQIDTFVYKRIRELVEKHNILDNSVKKVGDFEDHKKLNLNIDNDDDDDNGSSPLVRRRRGILNFVGSVDKFLFGVMDSNDAHELHELAKSSNALDSQVKQLTDDIINLSNYVEHKRCVEEQRNDLCLYANAKIELIIQQLYEIDLLYEKLDRAIENVKYNRLNNIVMSADKLLSEMINVTSSVPKGLVWPVGLTRANVQLLMDNIVKVHVFITEHRKLLFIVEVPLVNQQEFDVYQIIPIPYCEKEKCAIILPDSKYLGISTDRRNYVRLPDDVAKSCNVVNDLSLCFKPGVVLESSQATLCDIKILLKSEDKIDFKQDCDVRVGKFDDEIFYPILDYNNWLYVLRHNTELTINCIGGNGGDGGGGYIEPVTLAQGAGIIKARGDQTCKLITKKSKISIHELKNKLKTVIIAPLSTSFNLSYILSDIDKLELQALKVNNDLDHNNLKGLTDRLVDLRKRMENNTVFTGADVTDEAESPSFWDLFNIDLHLIKTVFVWIVMGFIVLVAYKVYNCCCPGSCTHIFKTLCSFRFRKYNDEHKKTVVRIDRELQYINKHSNKTSASPLKKSTLYKETNVDDDYEDDDFYKKI</sequence>
<dbReference type="EMBL" id="KU707951">
    <property type="protein sequence ID" value="ANW12337.1"/>
    <property type="molecule type" value="Genomic_DNA"/>
</dbReference>
<dbReference type="InterPro" id="IPR022048">
    <property type="entry name" value="Envelope_fusion-like"/>
</dbReference>
<keyword evidence="1" id="KW-1133">Transmembrane helix</keyword>
<evidence type="ECO:0000256" key="1">
    <source>
        <dbReference type="SAM" id="Phobius"/>
    </source>
</evidence>
<reference evidence="3" key="2">
    <citation type="submission" date="2016-02" db="EMBL/GenBank/DDBJ databases">
        <authorList>
            <person name="Wen L."/>
            <person name="He K."/>
            <person name="Yang H."/>
        </authorList>
    </citation>
    <scope>NUCLEOTIDE SEQUENCE</scope>
    <source>
        <strain evidence="3">164</strain>
    </source>
</reference>
<reference evidence="2" key="1">
    <citation type="submission" date="2016-01" db="EMBL/GenBank/DDBJ databases">
        <authorList>
            <person name="Oliw E.H."/>
        </authorList>
    </citation>
    <scope>NUCLEOTIDE SEQUENCE</scope>
    <source>
        <strain evidence="2">Martignoni</strain>
    </source>
</reference>
<protein>
    <submittedName>
        <fullName evidence="3">Fusion protein</fullName>
    </submittedName>
</protein>
<feature type="transmembrane region" description="Helical" evidence="1">
    <location>
        <begin position="595"/>
        <end position="612"/>
    </location>
</feature>
<dbReference type="EMBL" id="KU563146">
    <property type="protein sequence ID" value="ANW09686.1"/>
    <property type="molecule type" value="Genomic_DNA"/>
</dbReference>
<evidence type="ECO:0000313" key="3">
    <source>
        <dbReference type="EMBL" id="ANW12337.1"/>
    </source>
</evidence>
<keyword evidence="1" id="KW-0472">Membrane</keyword>
<dbReference type="Pfam" id="PF12259">
    <property type="entry name" value="Baculo_F"/>
    <property type="match status" value="1"/>
</dbReference>
<proteinExistence type="predicted"/>
<accession>A0A1B1V5Q7</accession>
<name>A0A1B1V5Q7_9ABAC</name>
<organism evidence="3">
    <name type="scientific">Malacosoma sp. alphabaculovirus</name>
    <dbReference type="NCBI Taxonomy" id="1881632"/>
    <lineage>
        <taxon>Viruses</taxon>
        <taxon>Viruses incertae sedis</taxon>
        <taxon>Naldaviricetes</taxon>
        <taxon>Lefavirales</taxon>
        <taxon>Baculoviridae</taxon>
        <taxon>Alphabaculovirus</taxon>
    </lineage>
</organism>
<gene>
    <name evidence="3" type="primary">masp6.7</name>
</gene>
<evidence type="ECO:0000313" key="2">
    <source>
        <dbReference type="EMBL" id="ANW09686.1"/>
    </source>
</evidence>
<keyword evidence="1" id="KW-0812">Transmembrane</keyword>